<sequence length="540" mass="61490">MPTKNDPVVQNTCSSQYSPLGIFLLSKDEAAEHVLFMYPFNPDLNFEDDENTKDECIGLECWKEKDDLLSEQQKSVDNEELETRTFGLPVKMLATLLQTNTGNKEGEPFEIKVNNIRFAGVPWCVDACEGVCLAVVFILSSSCGCHIVEAFQRLSKKIAVAISAEQQRCNYLSEQICLMQPSHDEFEAMGDEQRRGRSPYETILSKSGLAQHLRDIYNDVCEYGMVDVFVNDSSEVGFCVEPKAMFHAGLTPRSSTQIDSLMSKIRPYHGILFLEDSVPNPSSNPFVLRFLDNYEPTRSIEEMASLSNLVLAQALQIVRHYLLWSRAIIIYPICASNVYANAEKLPPGYKQLETAFSQQFPEFKLNDIFEAFSPPCSLGSYLQDTAIYGGKPNVPIGLFVFLLRNQLLIQLHTYIYLLPFASNPLQQQQNEIERQKPQRILGPKIQNYLNSSRDLNDLIKSNILSICSKFYKTSNIEESELFLFVIDFLRIIPFLNGKDHMEEIIYQLSMDRSTVMRILDTFSEIICTFQCQDLVVDDDN</sequence>
<dbReference type="Proteomes" id="UP000580250">
    <property type="component" value="Unassembled WGS sequence"/>
</dbReference>
<dbReference type="GO" id="GO:0034198">
    <property type="term" value="P:cellular response to amino acid starvation"/>
    <property type="evidence" value="ECO:0007669"/>
    <property type="project" value="UniProtKB-UniRule"/>
</dbReference>
<organism evidence="4 5">
    <name type="scientific">Meloidogyne enterolobii</name>
    <name type="common">Root-knot nematode worm</name>
    <name type="synonym">Meloidogyne mayaguensis</name>
    <dbReference type="NCBI Taxonomy" id="390850"/>
    <lineage>
        <taxon>Eukaryota</taxon>
        <taxon>Metazoa</taxon>
        <taxon>Ecdysozoa</taxon>
        <taxon>Nematoda</taxon>
        <taxon>Chromadorea</taxon>
        <taxon>Rhabditida</taxon>
        <taxon>Tylenchina</taxon>
        <taxon>Tylenchomorpha</taxon>
        <taxon>Tylenchoidea</taxon>
        <taxon>Meloidogynidae</taxon>
        <taxon>Meloidogyninae</taxon>
        <taxon>Meloidogyne</taxon>
    </lineage>
</organism>
<evidence type="ECO:0000256" key="1">
    <source>
        <dbReference type="ARBA" id="ARBA00010546"/>
    </source>
</evidence>
<name>A0A6V7VAZ8_MELEN</name>
<comment type="similarity">
    <text evidence="1 2">Belongs to the NPR3 family.</text>
</comment>
<dbReference type="EMBL" id="CAJEWN010000194">
    <property type="protein sequence ID" value="CAD2172073.1"/>
    <property type="molecule type" value="Genomic_DNA"/>
</dbReference>
<dbReference type="Pfam" id="PF24064">
    <property type="entry name" value="HTH_NPRL3"/>
    <property type="match status" value="1"/>
</dbReference>
<evidence type="ECO:0000313" key="4">
    <source>
        <dbReference type="EMBL" id="CAD2172073.1"/>
    </source>
</evidence>
<keyword evidence="2" id="KW-0458">Lysosome</keyword>
<proteinExistence type="inferred from homology"/>
<dbReference type="Pfam" id="PF03666">
    <property type="entry name" value="NPR3"/>
    <property type="match status" value="1"/>
</dbReference>
<dbReference type="InterPro" id="IPR056603">
    <property type="entry name" value="HTH_NPRL3"/>
</dbReference>
<keyword evidence="2" id="KW-0732">Signal</keyword>
<dbReference type="OrthoDB" id="18648at2759"/>
<reference evidence="4 5" key="1">
    <citation type="submission" date="2020-08" db="EMBL/GenBank/DDBJ databases">
        <authorList>
            <person name="Koutsovoulos G."/>
            <person name="Danchin GJ E."/>
        </authorList>
    </citation>
    <scope>NUCLEOTIDE SEQUENCE [LARGE SCALE GENOMIC DNA]</scope>
</reference>
<evidence type="ECO:0000259" key="3">
    <source>
        <dbReference type="Pfam" id="PF24064"/>
    </source>
</evidence>
<dbReference type="PANTHER" id="PTHR13153">
    <property type="entry name" value="CGTHBA PROTEIN -14 GENE PROTEIN"/>
    <property type="match status" value="1"/>
</dbReference>
<accession>A0A6V7VAZ8</accession>
<evidence type="ECO:0000313" key="5">
    <source>
        <dbReference type="Proteomes" id="UP000580250"/>
    </source>
</evidence>
<dbReference type="InterPro" id="IPR005365">
    <property type="entry name" value="Npr3"/>
</dbReference>
<dbReference type="PANTHER" id="PTHR13153:SF5">
    <property type="entry name" value="GATOR COMPLEX PROTEIN NPRL3"/>
    <property type="match status" value="1"/>
</dbReference>
<dbReference type="AlphaFoldDB" id="A0A6V7VAZ8"/>
<comment type="caution">
    <text evidence="4">The sequence shown here is derived from an EMBL/GenBank/DDBJ whole genome shotgun (WGS) entry which is preliminary data.</text>
</comment>
<dbReference type="GO" id="GO:0038202">
    <property type="term" value="P:TORC1 signaling"/>
    <property type="evidence" value="ECO:0007669"/>
    <property type="project" value="TreeGrafter"/>
</dbReference>
<evidence type="ECO:0000256" key="2">
    <source>
        <dbReference type="RuleBase" id="RU368069"/>
    </source>
</evidence>
<comment type="subcellular location">
    <subcellularLocation>
        <location evidence="2">Lysosome</location>
    </subcellularLocation>
</comment>
<dbReference type="GO" id="GO:0010508">
    <property type="term" value="P:positive regulation of autophagy"/>
    <property type="evidence" value="ECO:0007669"/>
    <property type="project" value="TreeGrafter"/>
</dbReference>
<feature type="domain" description="GATOR1 complex protein NPRL3 C-terminal HTH" evidence="3">
    <location>
        <begin position="488"/>
        <end position="526"/>
    </location>
</feature>
<dbReference type="GO" id="GO:1990130">
    <property type="term" value="C:GATOR1 complex"/>
    <property type="evidence" value="ECO:0007669"/>
    <property type="project" value="UniProtKB-UniRule"/>
</dbReference>
<protein>
    <recommendedName>
        <fullName evidence="2">GATOR complex protein NPRL3</fullName>
    </recommendedName>
    <alternativeName>
        <fullName evidence="2">Nitrogen permease regulator 3-like protein</fullName>
    </alternativeName>
</protein>
<dbReference type="GO" id="GO:0005764">
    <property type="term" value="C:lysosome"/>
    <property type="evidence" value="ECO:0007669"/>
    <property type="project" value="UniProtKB-SubCell"/>
</dbReference>
<comment type="function">
    <text evidence="2">As a component of the GATOR1 complex functions as an inhibitor of the amino acid-sensing branch of the TORC1 pathway.</text>
</comment>
<gene>
    <name evidence="4" type="ORF">MENT_LOCUS23610</name>
</gene>
<dbReference type="GO" id="GO:1904262">
    <property type="term" value="P:negative regulation of TORC1 signaling"/>
    <property type="evidence" value="ECO:0007669"/>
    <property type="project" value="TreeGrafter"/>
</dbReference>